<organism evidence="1 2">
    <name type="scientific">Gossypium anomalum</name>
    <dbReference type="NCBI Taxonomy" id="47600"/>
    <lineage>
        <taxon>Eukaryota</taxon>
        <taxon>Viridiplantae</taxon>
        <taxon>Streptophyta</taxon>
        <taxon>Embryophyta</taxon>
        <taxon>Tracheophyta</taxon>
        <taxon>Spermatophyta</taxon>
        <taxon>Magnoliopsida</taxon>
        <taxon>eudicotyledons</taxon>
        <taxon>Gunneridae</taxon>
        <taxon>Pentapetalae</taxon>
        <taxon>rosids</taxon>
        <taxon>malvids</taxon>
        <taxon>Malvales</taxon>
        <taxon>Malvaceae</taxon>
        <taxon>Malvoideae</taxon>
        <taxon>Gossypium</taxon>
    </lineage>
</organism>
<dbReference type="OrthoDB" id="1689420at2759"/>
<evidence type="ECO:0000313" key="2">
    <source>
        <dbReference type="Proteomes" id="UP000701853"/>
    </source>
</evidence>
<accession>A0A8J6CQ23</accession>
<keyword evidence="2" id="KW-1185">Reference proteome</keyword>
<reference evidence="1 2" key="1">
    <citation type="journal article" date="2021" name="bioRxiv">
        <title>The Gossypium anomalum genome as a resource for cotton improvement and evolutionary analysis of hybrid incompatibility.</title>
        <authorList>
            <person name="Grover C.E."/>
            <person name="Yuan D."/>
            <person name="Arick M.A."/>
            <person name="Miller E.R."/>
            <person name="Hu G."/>
            <person name="Peterson D.G."/>
            <person name="Wendel J.F."/>
            <person name="Udall J.A."/>
        </authorList>
    </citation>
    <scope>NUCLEOTIDE SEQUENCE [LARGE SCALE GENOMIC DNA]</scope>
    <source>
        <strain evidence="1">JFW-Udall</strain>
        <tissue evidence="1">Leaf</tissue>
    </source>
</reference>
<sequence length="109" mass="12250">MATNSQQYRPPIEPTIRVHELSTPSIVNKFDELTNAIKNTLVGARLCGICAKPDHSTDSCSILLEDKTAEVDAVGNFQGAPQRRYDPYLNTYNARWRDHSNLNYGSNPR</sequence>
<protein>
    <submittedName>
        <fullName evidence="1">Uncharacterized protein</fullName>
    </submittedName>
</protein>
<dbReference type="EMBL" id="JAHUZN010000009">
    <property type="protein sequence ID" value="KAG8483187.1"/>
    <property type="molecule type" value="Genomic_DNA"/>
</dbReference>
<dbReference type="AlphaFoldDB" id="A0A8J6CQ23"/>
<name>A0A8J6CQ23_9ROSI</name>
<gene>
    <name evidence="1" type="ORF">CXB51_022163</name>
</gene>
<evidence type="ECO:0000313" key="1">
    <source>
        <dbReference type="EMBL" id="KAG8483187.1"/>
    </source>
</evidence>
<comment type="caution">
    <text evidence="1">The sequence shown here is derived from an EMBL/GenBank/DDBJ whole genome shotgun (WGS) entry which is preliminary data.</text>
</comment>
<proteinExistence type="predicted"/>
<dbReference type="Proteomes" id="UP000701853">
    <property type="component" value="Chromosome 9"/>
</dbReference>